<reference evidence="2 4" key="2">
    <citation type="journal article" date="2014" name="BMC Genomics">
        <title>An improved genome release (version Mt4.0) for the model legume Medicago truncatula.</title>
        <authorList>
            <person name="Tang H."/>
            <person name="Krishnakumar V."/>
            <person name="Bidwell S."/>
            <person name="Rosen B."/>
            <person name="Chan A."/>
            <person name="Zhou S."/>
            <person name="Gentzbittel L."/>
            <person name="Childs K.L."/>
            <person name="Yandell M."/>
            <person name="Gundlach H."/>
            <person name="Mayer K.F."/>
            <person name="Schwartz D.C."/>
            <person name="Town C.D."/>
        </authorList>
    </citation>
    <scope>GENOME REANNOTATION</scope>
    <source>
        <strain evidence="2">A17</strain>
        <strain evidence="3 4">cv. Jemalong A17</strain>
    </source>
</reference>
<keyword evidence="1" id="KW-1133">Transmembrane helix</keyword>
<feature type="transmembrane region" description="Helical" evidence="1">
    <location>
        <begin position="170"/>
        <end position="193"/>
    </location>
</feature>
<organism evidence="2 4">
    <name type="scientific">Medicago truncatula</name>
    <name type="common">Barrel medic</name>
    <name type="synonym">Medicago tribuloides</name>
    <dbReference type="NCBI Taxonomy" id="3880"/>
    <lineage>
        <taxon>Eukaryota</taxon>
        <taxon>Viridiplantae</taxon>
        <taxon>Streptophyta</taxon>
        <taxon>Embryophyta</taxon>
        <taxon>Tracheophyta</taxon>
        <taxon>Spermatophyta</taxon>
        <taxon>Magnoliopsida</taxon>
        <taxon>eudicotyledons</taxon>
        <taxon>Gunneridae</taxon>
        <taxon>Pentapetalae</taxon>
        <taxon>rosids</taxon>
        <taxon>fabids</taxon>
        <taxon>Fabales</taxon>
        <taxon>Fabaceae</taxon>
        <taxon>Papilionoideae</taxon>
        <taxon>50 kb inversion clade</taxon>
        <taxon>NPAAA clade</taxon>
        <taxon>Hologalegina</taxon>
        <taxon>IRL clade</taxon>
        <taxon>Trifolieae</taxon>
        <taxon>Medicago</taxon>
    </lineage>
</organism>
<dbReference type="Proteomes" id="UP000002051">
    <property type="component" value="Unassembled WGS sequence"/>
</dbReference>
<sequence>MASSNDSHQIHFRFQTLEIIILDPNFAKLHIQKSPKNTHTILTALNDEDDTMVVTPYPVRSLLLEQSCSEVECCYLDYHSYFIVGSTNGLVCLAVGKSLEDRKYELFIKFWNPSLRLRSRKAPSMNIELYGTSRLGFGYDDLNDTYKSLDYYWKIYTQKKNHFCDSSINLGLGAALCEASTVVLLFMIALLALKFKFPSHVAQYLIHH</sequence>
<reference evidence="2 4" key="1">
    <citation type="journal article" date="2011" name="Nature">
        <title>The Medicago genome provides insight into the evolution of rhizobial symbioses.</title>
        <authorList>
            <person name="Young N.D."/>
            <person name="Debelle F."/>
            <person name="Oldroyd G.E."/>
            <person name="Geurts R."/>
            <person name="Cannon S.B."/>
            <person name="Udvardi M.K."/>
            <person name="Benedito V.A."/>
            <person name="Mayer K.F."/>
            <person name="Gouzy J."/>
            <person name="Schoof H."/>
            <person name="Van de Peer Y."/>
            <person name="Proost S."/>
            <person name="Cook D.R."/>
            <person name="Meyers B.C."/>
            <person name="Spannagl M."/>
            <person name="Cheung F."/>
            <person name="De Mita S."/>
            <person name="Krishnakumar V."/>
            <person name="Gundlach H."/>
            <person name="Zhou S."/>
            <person name="Mudge J."/>
            <person name="Bharti A.K."/>
            <person name="Murray J.D."/>
            <person name="Naoumkina M.A."/>
            <person name="Rosen B."/>
            <person name="Silverstein K.A."/>
            <person name="Tang H."/>
            <person name="Rombauts S."/>
            <person name="Zhao P.X."/>
            <person name="Zhou P."/>
            <person name="Barbe V."/>
            <person name="Bardou P."/>
            <person name="Bechner M."/>
            <person name="Bellec A."/>
            <person name="Berger A."/>
            <person name="Berges H."/>
            <person name="Bidwell S."/>
            <person name="Bisseling T."/>
            <person name="Choisne N."/>
            <person name="Couloux A."/>
            <person name="Denny R."/>
            <person name="Deshpande S."/>
            <person name="Dai X."/>
            <person name="Doyle J.J."/>
            <person name="Dudez A.M."/>
            <person name="Farmer A.D."/>
            <person name="Fouteau S."/>
            <person name="Franken C."/>
            <person name="Gibelin C."/>
            <person name="Gish J."/>
            <person name="Goldstein S."/>
            <person name="Gonzalez A.J."/>
            <person name="Green P.J."/>
            <person name="Hallab A."/>
            <person name="Hartog M."/>
            <person name="Hua A."/>
            <person name="Humphray S.J."/>
            <person name="Jeong D.H."/>
            <person name="Jing Y."/>
            <person name="Jocker A."/>
            <person name="Kenton S.M."/>
            <person name="Kim D.J."/>
            <person name="Klee K."/>
            <person name="Lai H."/>
            <person name="Lang C."/>
            <person name="Lin S."/>
            <person name="Macmil S.L."/>
            <person name="Magdelenat G."/>
            <person name="Matthews L."/>
            <person name="McCorrison J."/>
            <person name="Monaghan E.L."/>
            <person name="Mun J.H."/>
            <person name="Najar F.Z."/>
            <person name="Nicholson C."/>
            <person name="Noirot C."/>
            <person name="O'Bleness M."/>
            <person name="Paule C.R."/>
            <person name="Poulain J."/>
            <person name="Prion F."/>
            <person name="Qin B."/>
            <person name="Qu C."/>
            <person name="Retzel E.F."/>
            <person name="Riddle C."/>
            <person name="Sallet E."/>
            <person name="Samain S."/>
            <person name="Samson N."/>
            <person name="Sanders I."/>
            <person name="Saurat O."/>
            <person name="Scarpelli C."/>
            <person name="Schiex T."/>
            <person name="Segurens B."/>
            <person name="Severin A.J."/>
            <person name="Sherrier D.J."/>
            <person name="Shi R."/>
            <person name="Sims S."/>
            <person name="Singer S.R."/>
            <person name="Sinharoy S."/>
            <person name="Sterck L."/>
            <person name="Viollet A."/>
            <person name="Wang B.B."/>
            <person name="Wang K."/>
            <person name="Wang M."/>
            <person name="Wang X."/>
            <person name="Warfsmann J."/>
            <person name="Weissenbach J."/>
            <person name="White D.D."/>
            <person name="White J.D."/>
            <person name="Wiley G.B."/>
            <person name="Wincker P."/>
            <person name="Xing Y."/>
            <person name="Yang L."/>
            <person name="Yao Z."/>
            <person name="Ying F."/>
            <person name="Zhai J."/>
            <person name="Zhou L."/>
            <person name="Zuber A."/>
            <person name="Denarie J."/>
            <person name="Dixon R.A."/>
            <person name="May G.D."/>
            <person name="Schwartz D.C."/>
            <person name="Rogers J."/>
            <person name="Quetier F."/>
            <person name="Town C.D."/>
            <person name="Roe B.A."/>
        </authorList>
    </citation>
    <scope>NUCLEOTIDE SEQUENCE [LARGE SCALE GENOMIC DNA]</scope>
    <source>
        <strain evidence="2">A17</strain>
        <strain evidence="3 4">cv. Jemalong A17</strain>
    </source>
</reference>
<dbReference type="EMBL" id="KL402853">
    <property type="protein sequence ID" value="KEH16636.1"/>
    <property type="molecule type" value="Genomic_DNA"/>
</dbReference>
<evidence type="ECO:0000313" key="4">
    <source>
        <dbReference type="Proteomes" id="UP000002051"/>
    </source>
</evidence>
<evidence type="ECO:0000313" key="3">
    <source>
        <dbReference type="EnsemblPlants" id="KEH16636"/>
    </source>
</evidence>
<keyword evidence="4" id="KW-1185">Reference proteome</keyword>
<name>A0A072THE4_MEDTR</name>
<dbReference type="AlphaFoldDB" id="A0A072THE4"/>
<accession>A0A072THE4</accession>
<protein>
    <submittedName>
        <fullName evidence="2">Transmembrane protein, putative</fullName>
    </submittedName>
</protein>
<evidence type="ECO:0000256" key="1">
    <source>
        <dbReference type="SAM" id="Phobius"/>
    </source>
</evidence>
<keyword evidence="1" id="KW-0472">Membrane</keyword>
<reference evidence="3" key="3">
    <citation type="submission" date="2015-06" db="UniProtKB">
        <authorList>
            <consortium name="EnsemblPlants"/>
        </authorList>
    </citation>
    <scope>IDENTIFICATION</scope>
    <source>
        <strain evidence="3">cv. Jemalong A17</strain>
    </source>
</reference>
<evidence type="ECO:0000313" key="2">
    <source>
        <dbReference type="EMBL" id="KEH16636.1"/>
    </source>
</evidence>
<proteinExistence type="predicted"/>
<dbReference type="HOGENOM" id="CLU_1322673_0_0_1"/>
<gene>
    <name evidence="2" type="ORF">MTR_0128s0090</name>
</gene>
<dbReference type="EnsemblPlants" id="KEH16636">
    <property type="protein sequence ID" value="KEH16636"/>
    <property type="gene ID" value="MTR_0128s0090"/>
</dbReference>
<keyword evidence="1 2" id="KW-0812">Transmembrane</keyword>